<geneLocation type="plasmid" evidence="1 2">
    <name>pVKMB-370_2</name>
</geneLocation>
<accession>A0ABD7DU44</accession>
<dbReference type="RefSeq" id="WP_098832629.1">
    <property type="nucleotide sequence ID" value="NZ_CP070341.1"/>
</dbReference>
<dbReference type="AlphaFoldDB" id="A0ABD7DU44"/>
<dbReference type="EMBL" id="CP070341">
    <property type="protein sequence ID" value="QRY18683.1"/>
    <property type="molecule type" value="Genomic_DNA"/>
</dbReference>
<protein>
    <submittedName>
        <fullName evidence="1">Uncharacterized protein</fullName>
    </submittedName>
</protein>
<organism evidence="1 2">
    <name type="scientific">Bacillus cereus</name>
    <dbReference type="NCBI Taxonomy" id="1396"/>
    <lineage>
        <taxon>Bacteria</taxon>
        <taxon>Bacillati</taxon>
        <taxon>Bacillota</taxon>
        <taxon>Bacilli</taxon>
        <taxon>Bacillales</taxon>
        <taxon>Bacillaceae</taxon>
        <taxon>Bacillus</taxon>
        <taxon>Bacillus cereus group</taxon>
    </lineage>
</organism>
<evidence type="ECO:0000313" key="2">
    <source>
        <dbReference type="Proteomes" id="UP000663613"/>
    </source>
</evidence>
<keyword evidence="1" id="KW-0614">Plasmid</keyword>
<gene>
    <name evidence="1" type="ORF">JTF64_29145</name>
</gene>
<reference evidence="1 2" key="1">
    <citation type="submission" date="2021-02" db="EMBL/GenBank/DDBJ databases">
        <title>Bacillus cereus VKM B-370.</title>
        <authorList>
            <person name="Kazantseva O.A."/>
            <person name="Piligrimova E.G."/>
            <person name="Buzikov R.M."/>
            <person name="Shadrin A.M."/>
        </authorList>
    </citation>
    <scope>NUCLEOTIDE SEQUENCE [LARGE SCALE GENOMIC DNA]</scope>
    <source>
        <strain evidence="1 2">VKM B-370</strain>
        <plasmid evidence="1 2">pVKMB-370_2</plasmid>
    </source>
</reference>
<name>A0ABD7DU44_BACCE</name>
<dbReference type="Proteomes" id="UP000663613">
    <property type="component" value="Plasmid pVKMB-370_2"/>
</dbReference>
<evidence type="ECO:0000313" key="1">
    <source>
        <dbReference type="EMBL" id="QRY18683.1"/>
    </source>
</evidence>
<proteinExistence type="predicted"/>
<sequence>MELQKRLELIDQLKTDEHMKLLLAGIRTIGGLDKLSRDLCKLHKVKNETINEKIRKYSGNLVDEFETMSNDFYESAVKEVVEFFGSSYEDDDEVTTYVFNYGRGRYDIDSLIVKLKDLYIEINQIPEGYVGLSAENGKVVLVPENEFDAMFFENKKEK</sequence>